<comment type="caution">
    <text evidence="2">The sequence shown here is derived from an EMBL/GenBank/DDBJ whole genome shotgun (WGS) entry which is preliminary data.</text>
</comment>
<reference evidence="3" key="1">
    <citation type="journal article" date="2019" name="Int. J. Syst. Evol. Microbiol.">
        <title>The Global Catalogue of Microorganisms (GCM) 10K type strain sequencing project: providing services to taxonomists for standard genome sequencing and annotation.</title>
        <authorList>
            <consortium name="The Broad Institute Genomics Platform"/>
            <consortium name="The Broad Institute Genome Sequencing Center for Infectious Disease"/>
            <person name="Wu L."/>
            <person name="Ma J."/>
        </authorList>
    </citation>
    <scope>NUCLEOTIDE SEQUENCE [LARGE SCALE GENOMIC DNA]</scope>
    <source>
        <strain evidence="3">JCM 31486</strain>
    </source>
</reference>
<dbReference type="Pfam" id="PF00668">
    <property type="entry name" value="Condensation"/>
    <property type="match status" value="1"/>
</dbReference>
<dbReference type="Proteomes" id="UP001597045">
    <property type="component" value="Unassembled WGS sequence"/>
</dbReference>
<name>A0ABW3MJP5_9PSEU</name>
<dbReference type="EMBL" id="JBHTIS010003115">
    <property type="protein sequence ID" value="MFD1050821.1"/>
    <property type="molecule type" value="Genomic_DNA"/>
</dbReference>
<organism evidence="2 3">
    <name type="scientific">Kibdelosporangium lantanae</name>
    <dbReference type="NCBI Taxonomy" id="1497396"/>
    <lineage>
        <taxon>Bacteria</taxon>
        <taxon>Bacillati</taxon>
        <taxon>Actinomycetota</taxon>
        <taxon>Actinomycetes</taxon>
        <taxon>Pseudonocardiales</taxon>
        <taxon>Pseudonocardiaceae</taxon>
        <taxon>Kibdelosporangium</taxon>
    </lineage>
</organism>
<dbReference type="InterPro" id="IPR023213">
    <property type="entry name" value="CAT-like_dom_sf"/>
</dbReference>
<proteinExistence type="predicted"/>
<dbReference type="SUPFAM" id="SSF52777">
    <property type="entry name" value="CoA-dependent acyltransferases"/>
    <property type="match status" value="1"/>
</dbReference>
<protein>
    <submittedName>
        <fullName evidence="2">Condensation domain-containing protein</fullName>
    </submittedName>
</protein>
<gene>
    <name evidence="2" type="ORF">ACFQ1S_37450</name>
</gene>
<evidence type="ECO:0000313" key="3">
    <source>
        <dbReference type="Proteomes" id="UP001597045"/>
    </source>
</evidence>
<dbReference type="Gene3D" id="3.30.559.10">
    <property type="entry name" value="Chloramphenicol acetyltransferase-like domain"/>
    <property type="match status" value="1"/>
</dbReference>
<feature type="domain" description="Condensation" evidence="1">
    <location>
        <begin position="2"/>
        <end position="75"/>
    </location>
</feature>
<evidence type="ECO:0000259" key="1">
    <source>
        <dbReference type="Pfam" id="PF00668"/>
    </source>
</evidence>
<keyword evidence="3" id="KW-1185">Reference proteome</keyword>
<dbReference type="InterPro" id="IPR001242">
    <property type="entry name" value="Condensation_dom"/>
</dbReference>
<evidence type="ECO:0000313" key="2">
    <source>
        <dbReference type="EMBL" id="MFD1050821.1"/>
    </source>
</evidence>
<accession>A0ABW3MJP5</accession>
<feature type="non-terminal residue" evidence="2">
    <location>
        <position position="1"/>
    </location>
</feature>
<sequence length="89" mass="9701">YHLGGAARVEGPFDVDRMRAAFQKVIDRHPVLRTGLVLVDDELKQRVATTMPADFTVIDLSGRSPADVDSAVTAFTSLTYVCRPVGGWP</sequence>